<dbReference type="Gene3D" id="1.20.1500.10">
    <property type="entry name" value="YheA/YmcA-like"/>
    <property type="match status" value="1"/>
</dbReference>
<dbReference type="Proteomes" id="UP000538292">
    <property type="component" value="Unassembled WGS sequence"/>
</dbReference>
<evidence type="ECO:0000313" key="2">
    <source>
        <dbReference type="Proteomes" id="UP000538292"/>
    </source>
</evidence>
<dbReference type="PANTHER" id="PTHR38448:SF2">
    <property type="entry name" value="REGULATORY PROTEIN YLBF"/>
    <property type="match status" value="1"/>
</dbReference>
<dbReference type="AlphaFoldDB" id="A0A7W2AQL4"/>
<dbReference type="InterPro" id="IPR010368">
    <property type="entry name" value="Com_YlbF"/>
</dbReference>
<dbReference type="EMBL" id="JACEOL010000009">
    <property type="protein sequence ID" value="MBA4601417.1"/>
    <property type="molecule type" value="Genomic_DNA"/>
</dbReference>
<evidence type="ECO:0000313" key="1">
    <source>
        <dbReference type="EMBL" id="MBA4601417.1"/>
    </source>
</evidence>
<dbReference type="PANTHER" id="PTHR38448">
    <property type="entry name" value="REGULATORY PROTEIN YLBF-RELATED"/>
    <property type="match status" value="1"/>
</dbReference>
<dbReference type="SUPFAM" id="SSF158622">
    <property type="entry name" value="YheA/YmcA-like"/>
    <property type="match status" value="1"/>
</dbReference>
<keyword evidence="2" id="KW-1185">Reference proteome</keyword>
<comment type="caution">
    <text evidence="1">The sequence shown here is derived from an EMBL/GenBank/DDBJ whole genome shotgun (WGS) entry which is preliminary data.</text>
</comment>
<gene>
    <name evidence="1" type="ORF">H2C83_03595</name>
</gene>
<dbReference type="InterPro" id="IPR052767">
    <property type="entry name" value="Bact_com_dev_regulator"/>
</dbReference>
<proteinExistence type="predicted"/>
<reference evidence="1 2" key="1">
    <citation type="submission" date="2020-07" db="EMBL/GenBank/DDBJ databases">
        <title>Thermoactinomyces phylogeny.</title>
        <authorList>
            <person name="Dunlap C."/>
        </authorList>
    </citation>
    <scope>NUCLEOTIDE SEQUENCE [LARGE SCALE GENOMIC DNA]</scope>
    <source>
        <strain evidence="1 2">AMNI-1</strain>
    </source>
</reference>
<name>A0A7W2AQL4_9BACL</name>
<sequence length="124" mass="14369">MATLDMSTILLEAYQLADEINESQEVKEYLKAKENLDNDPEAQKMIQEFYKANDRFEEAKRFGNFHPDYKKAKEQALALEKKIHEYPSVHAYLEAEKRLDQLLHQVSLIIARSVSKSVKVPGND</sequence>
<accession>A0A7W2AQL4</accession>
<organism evidence="1 2">
    <name type="scientific">Thermoactinomyces mirandus</name>
    <dbReference type="NCBI Taxonomy" id="2756294"/>
    <lineage>
        <taxon>Bacteria</taxon>
        <taxon>Bacillati</taxon>
        <taxon>Bacillota</taxon>
        <taxon>Bacilli</taxon>
        <taxon>Bacillales</taxon>
        <taxon>Thermoactinomycetaceae</taxon>
        <taxon>Thermoactinomyces</taxon>
    </lineage>
</organism>
<dbReference type="RefSeq" id="WP_181737860.1">
    <property type="nucleotide sequence ID" value="NZ_JACEOL010000009.1"/>
</dbReference>
<protein>
    <submittedName>
        <fullName evidence="1">YlbF family regulator</fullName>
    </submittedName>
</protein>
<dbReference type="Pfam" id="PF06133">
    <property type="entry name" value="Com_YlbF"/>
    <property type="match status" value="1"/>
</dbReference>
<dbReference type="InterPro" id="IPR023378">
    <property type="entry name" value="YheA/YmcA-like_dom_sf"/>
</dbReference>